<name>A0A4U1YCR1_9VIBR</name>
<organism evidence="1 2">
    <name type="scientific">Vibrio kanaloae</name>
    <dbReference type="NCBI Taxonomy" id="170673"/>
    <lineage>
        <taxon>Bacteria</taxon>
        <taxon>Pseudomonadati</taxon>
        <taxon>Pseudomonadota</taxon>
        <taxon>Gammaproteobacteria</taxon>
        <taxon>Vibrionales</taxon>
        <taxon>Vibrionaceae</taxon>
        <taxon>Vibrio</taxon>
    </lineage>
</organism>
<sequence length="69" mass="7895">MSTTKPSLVKANFKRFMRKPKLRIEKAHSLEDLLNCAAFGVRCKMNKLSIKVKDGHLVPHQYTQGKTKP</sequence>
<protein>
    <submittedName>
        <fullName evidence="1">Uncharacterized protein</fullName>
    </submittedName>
</protein>
<comment type="caution">
    <text evidence="1">The sequence shown here is derived from an EMBL/GenBank/DDBJ whole genome shotgun (WGS) entry which is preliminary data.</text>
</comment>
<dbReference type="AlphaFoldDB" id="A0A4U1YCR1"/>
<dbReference type="EMBL" id="SYUV01000081">
    <property type="protein sequence ID" value="TKF26757.1"/>
    <property type="molecule type" value="Genomic_DNA"/>
</dbReference>
<proteinExistence type="predicted"/>
<gene>
    <name evidence="1" type="ORF">FCV50_20645</name>
</gene>
<evidence type="ECO:0000313" key="2">
    <source>
        <dbReference type="Proteomes" id="UP000307574"/>
    </source>
</evidence>
<evidence type="ECO:0000313" key="1">
    <source>
        <dbReference type="EMBL" id="TKF26757.1"/>
    </source>
</evidence>
<reference evidence="1 2" key="1">
    <citation type="submission" date="2019-04" db="EMBL/GenBank/DDBJ databases">
        <title>A reverse ecology approach based on a biological definition of microbial populations.</title>
        <authorList>
            <person name="Arevalo P."/>
            <person name="Vaninsberghe D."/>
            <person name="Elsherbini J."/>
            <person name="Gore J."/>
            <person name="Polz M."/>
        </authorList>
    </citation>
    <scope>NUCLEOTIDE SEQUENCE [LARGE SCALE GENOMIC DNA]</scope>
    <source>
        <strain evidence="1 2">10N.261.46.F4</strain>
    </source>
</reference>
<dbReference type="Proteomes" id="UP000307574">
    <property type="component" value="Unassembled WGS sequence"/>
</dbReference>
<accession>A0A4U1YCR1</accession>